<protein>
    <recommendedName>
        <fullName evidence="6">Protein SMG7</fullName>
    </recommendedName>
</protein>
<dbReference type="PANTHER" id="PTHR15696">
    <property type="entry name" value="SMG-7 SUPPRESSOR WITH MORPHOLOGICAL EFFECT ON GENITALIA PROTEIN 7"/>
    <property type="match status" value="1"/>
</dbReference>
<evidence type="ECO:0000259" key="3">
    <source>
        <dbReference type="Pfam" id="PF10374"/>
    </source>
</evidence>
<dbReference type="Gene3D" id="1.25.40.10">
    <property type="entry name" value="Tetratricopeptide repeat domain"/>
    <property type="match status" value="1"/>
</dbReference>
<evidence type="ECO:0008006" key="6">
    <source>
        <dbReference type="Google" id="ProtNLM"/>
    </source>
</evidence>
<dbReference type="InterPro" id="IPR011990">
    <property type="entry name" value="TPR-like_helical_dom_sf"/>
</dbReference>
<dbReference type="EMBL" id="JAYKXP010000036">
    <property type="protein sequence ID" value="KAK7040720.1"/>
    <property type="molecule type" value="Genomic_DNA"/>
</dbReference>
<sequence length="1048" mass="116626">MADQPSAIAREAKSIYQSVKELLQNRDPFDKELDFQRKNLRRRYLSLLLVHPYAQESKDAETRLWMETSHSFISSYKQRISKLDQAIQRTGSQQQGGRAADQNQHGHGPVEHRKLVQRFRQFLADEEKFWTQFVVRFRRSFALDEAHKALADLGLTSEETDNTAGVDSAGLPHNGGRNHFQFPPVLEDPTSLIPKTDAQRESRMEILSKALTCLGDIARYREQYNEAGGRPRAGHEDHSGPGGRRGRRGRGGGGANFLDLPRPRNYEKARHCYEQAKLLVPHQGNPSHQLAILASYQKDLFTSLVHYYRALCVRHPYDSASENINTVLHKALEQLSAKRKNGDAVENLANEVPKIRIEAFKKRVVDLHALHRVGTEKYDNGEAKGVFQDFSILMSERHLPEDFIVQVIVLSQAALWKHRMVRDVPKRNKNNSDARDLSVTGTLTPAVIEARLFTHVLSLHRALLELGIEQLREPVPLGSEDDLAQRIVAEFKRTLPALRIASKWLLANFKYVMQDPESLGVISGKGRQEKASNGNGKVNGYISATSTETILFWEKYAGFLKALARAFPMNRLPDLTFPLAEDVEMRGFLPLRGMLEWDKERISDEKSAVMSSAESDSAKTGDIPMEEKEVHPNVVQLMRIKDLLKDATCLTEMENTPLALYGSVFMLKGVEAGKPPVPSSDQSLEDPEYDLEGSELLDEAMRTVRQNGDRQDSMTEETSRTDDDPVQEAFHHLDNQMDEDDEIVWDPRGSPVASPALENRSPTTGAIGTSPLHSSPQVVPTPNTRIPLQQPTTSPSIQPASQTTAEDLLNGFMTKRMVPKSISHPFDTLAPSTSTPPLFNNNSIWSASQDEKVSMRTAASNSPIGPSISPQIHTHHLPHPHHDVRARTMSQGQSPWSLPETATVISAPSANQLVGHTFNGHSSPLSLSVGAQHRRVPSSSVTAQLFPDPIRNPGLSGFGYGHPSQQVVQHATETHLHPSFTGVSQRPSFGLGGSSIYDTSPSLHPNYELHDDVQHLNQHTRHLSLHDSSVNTQTFNPGISSIWGNGAG</sequence>
<evidence type="ECO:0000259" key="2">
    <source>
        <dbReference type="Pfam" id="PF10373"/>
    </source>
</evidence>
<feature type="region of interest" description="Disordered" evidence="1">
    <location>
        <begin position="752"/>
        <end position="782"/>
    </location>
</feature>
<dbReference type="InterPro" id="IPR019458">
    <property type="entry name" value="Est1-like_N"/>
</dbReference>
<dbReference type="PANTHER" id="PTHR15696:SF36">
    <property type="entry name" value="NONSENSE-MEDIATED MRNA DECAY FACTOR"/>
    <property type="match status" value="1"/>
</dbReference>
<dbReference type="Pfam" id="PF10374">
    <property type="entry name" value="EST1"/>
    <property type="match status" value="1"/>
</dbReference>
<reference evidence="4 5" key="1">
    <citation type="submission" date="2024-01" db="EMBL/GenBank/DDBJ databases">
        <title>A draft genome for a cacao thread blight-causing isolate of Paramarasmius palmivorus.</title>
        <authorList>
            <person name="Baruah I.K."/>
            <person name="Bukari Y."/>
            <person name="Amoako-Attah I."/>
            <person name="Meinhardt L.W."/>
            <person name="Bailey B.A."/>
            <person name="Cohen S.P."/>
        </authorList>
    </citation>
    <scope>NUCLEOTIDE SEQUENCE [LARGE SCALE GENOMIC DNA]</scope>
    <source>
        <strain evidence="4 5">GH-12</strain>
    </source>
</reference>
<feature type="domain" description="DNA/RNA-binding" evidence="2">
    <location>
        <begin position="269"/>
        <end position="592"/>
    </location>
</feature>
<feature type="compositionally biased region" description="Polar residues" evidence="1">
    <location>
        <begin position="87"/>
        <end position="105"/>
    </location>
</feature>
<keyword evidence="5" id="KW-1185">Reference proteome</keyword>
<feature type="region of interest" description="Disordered" evidence="1">
    <location>
        <begin position="87"/>
        <end position="108"/>
    </location>
</feature>
<evidence type="ECO:0000313" key="4">
    <source>
        <dbReference type="EMBL" id="KAK7040720.1"/>
    </source>
</evidence>
<dbReference type="AlphaFoldDB" id="A0AAW0CLS7"/>
<dbReference type="Pfam" id="PF10373">
    <property type="entry name" value="EST1_DNA_bind"/>
    <property type="match status" value="1"/>
</dbReference>
<evidence type="ECO:0000256" key="1">
    <source>
        <dbReference type="SAM" id="MobiDB-lite"/>
    </source>
</evidence>
<name>A0AAW0CLS7_9AGAR</name>
<dbReference type="SUPFAM" id="SSF48452">
    <property type="entry name" value="TPR-like"/>
    <property type="match status" value="1"/>
</dbReference>
<dbReference type="InterPro" id="IPR018834">
    <property type="entry name" value="DNA/RNA-bd_Est1-type"/>
</dbReference>
<feature type="compositionally biased region" description="Polar residues" evidence="1">
    <location>
        <begin position="760"/>
        <end position="782"/>
    </location>
</feature>
<feature type="region of interest" description="Disordered" evidence="1">
    <location>
        <begin position="225"/>
        <end position="261"/>
    </location>
</feature>
<organism evidence="4 5">
    <name type="scientific">Paramarasmius palmivorus</name>
    <dbReference type="NCBI Taxonomy" id="297713"/>
    <lineage>
        <taxon>Eukaryota</taxon>
        <taxon>Fungi</taxon>
        <taxon>Dikarya</taxon>
        <taxon>Basidiomycota</taxon>
        <taxon>Agaricomycotina</taxon>
        <taxon>Agaricomycetes</taxon>
        <taxon>Agaricomycetidae</taxon>
        <taxon>Agaricales</taxon>
        <taxon>Marasmiineae</taxon>
        <taxon>Marasmiaceae</taxon>
        <taxon>Paramarasmius</taxon>
    </lineage>
</organism>
<feature type="domain" description="Telomerase activating protein Est1-like N-terminal" evidence="3">
    <location>
        <begin position="60"/>
        <end position="225"/>
    </location>
</feature>
<feature type="region of interest" description="Disordered" evidence="1">
    <location>
        <begin position="705"/>
        <end position="724"/>
    </location>
</feature>
<dbReference type="Proteomes" id="UP001383192">
    <property type="component" value="Unassembled WGS sequence"/>
</dbReference>
<proteinExistence type="predicted"/>
<gene>
    <name evidence="4" type="ORF">VNI00_009626</name>
</gene>
<comment type="caution">
    <text evidence="4">The sequence shown here is derived from an EMBL/GenBank/DDBJ whole genome shotgun (WGS) entry which is preliminary data.</text>
</comment>
<evidence type="ECO:0000313" key="5">
    <source>
        <dbReference type="Proteomes" id="UP001383192"/>
    </source>
</evidence>
<dbReference type="InterPro" id="IPR045153">
    <property type="entry name" value="Est1/Ebs1-like"/>
</dbReference>
<accession>A0AAW0CLS7</accession>